<dbReference type="EMBL" id="QFPN01000001">
    <property type="protein sequence ID" value="PZQ19237.1"/>
    <property type="molecule type" value="Genomic_DNA"/>
</dbReference>
<sequence>MTVASTDIRTPSDILRAAPRPDHMLVCEMVQSGSRVLDVGCGDGALLRLLTERRGVDGRGIELSQSGVNASVAHGLSVVQGDADADLAHYPDDAFDYVILSQTLQATHRPKHVVEDLLRIGRRAIVSFPNFGHWRTRLQFVVKGRMPVNSNLPDPWYETPNIHLCTIRDFVDLVDMLGARMERAVALDSFGRPVRVNAPWWFWNLFGAQGVFLLSRD</sequence>
<dbReference type="Pfam" id="PF07021">
    <property type="entry name" value="MetW"/>
    <property type="match status" value="1"/>
</dbReference>
<organism evidence="1 2">
    <name type="scientific">Ancylobacter novellus</name>
    <name type="common">Thiobacillus novellus</name>
    <dbReference type="NCBI Taxonomy" id="921"/>
    <lineage>
        <taxon>Bacteria</taxon>
        <taxon>Pseudomonadati</taxon>
        <taxon>Pseudomonadota</taxon>
        <taxon>Alphaproteobacteria</taxon>
        <taxon>Hyphomicrobiales</taxon>
        <taxon>Xanthobacteraceae</taxon>
        <taxon>Ancylobacter</taxon>
    </lineage>
</organism>
<reference evidence="1 2" key="1">
    <citation type="submission" date="2017-08" db="EMBL/GenBank/DDBJ databases">
        <title>Infants hospitalized years apart are colonized by the same room-sourced microbial strains.</title>
        <authorList>
            <person name="Brooks B."/>
            <person name="Olm M.R."/>
            <person name="Firek B.A."/>
            <person name="Baker R."/>
            <person name="Thomas B.C."/>
            <person name="Morowitz M.J."/>
            <person name="Banfield J.F."/>
        </authorList>
    </citation>
    <scope>NUCLEOTIDE SEQUENCE [LARGE SCALE GENOMIC DNA]</scope>
    <source>
        <strain evidence="1">S2_005_003_R2_43</strain>
    </source>
</reference>
<name>A0A2W5MH72_ANCNO</name>
<dbReference type="InterPro" id="IPR029063">
    <property type="entry name" value="SAM-dependent_MTases_sf"/>
</dbReference>
<dbReference type="Proteomes" id="UP000249577">
    <property type="component" value="Unassembled WGS sequence"/>
</dbReference>
<dbReference type="InterPro" id="IPR010743">
    <property type="entry name" value="Methionine_synth_MetW"/>
</dbReference>
<dbReference type="Gene3D" id="3.40.50.150">
    <property type="entry name" value="Vaccinia Virus protein VP39"/>
    <property type="match status" value="1"/>
</dbReference>
<dbReference type="SUPFAM" id="SSF53335">
    <property type="entry name" value="S-adenosyl-L-methionine-dependent methyltransferases"/>
    <property type="match status" value="1"/>
</dbReference>
<evidence type="ECO:0000313" key="2">
    <source>
        <dbReference type="Proteomes" id="UP000249577"/>
    </source>
</evidence>
<dbReference type="NCBIfam" id="TIGR02081">
    <property type="entry name" value="metW"/>
    <property type="match status" value="1"/>
</dbReference>
<gene>
    <name evidence="1" type="primary">metW</name>
    <name evidence="1" type="ORF">DI565_02355</name>
</gene>
<proteinExistence type="predicted"/>
<evidence type="ECO:0000313" key="1">
    <source>
        <dbReference type="EMBL" id="PZQ19237.1"/>
    </source>
</evidence>
<dbReference type="CDD" id="cd02440">
    <property type="entry name" value="AdoMet_MTases"/>
    <property type="match status" value="1"/>
</dbReference>
<comment type="caution">
    <text evidence="1">The sequence shown here is derived from an EMBL/GenBank/DDBJ whole genome shotgun (WGS) entry which is preliminary data.</text>
</comment>
<accession>A0A2W5MH72</accession>
<dbReference type="AlphaFoldDB" id="A0A2W5MH72"/>
<protein>
    <submittedName>
        <fullName evidence="1">Methionine biosynthesis protein MetW</fullName>
    </submittedName>
</protein>